<dbReference type="Proteomes" id="UP000095751">
    <property type="component" value="Unassembled WGS sequence"/>
</dbReference>
<dbReference type="GO" id="GO:0051015">
    <property type="term" value="F:actin filament binding"/>
    <property type="evidence" value="ECO:0007669"/>
    <property type="project" value="TreeGrafter"/>
</dbReference>
<dbReference type="SUPFAM" id="SSF90096">
    <property type="entry name" value="Subunits of heterodimeric actin filament capping protein Capz"/>
    <property type="match status" value="1"/>
</dbReference>
<dbReference type="EMBL" id="KV784354">
    <property type="protein sequence ID" value="OEU20667.1"/>
    <property type="molecule type" value="Genomic_DNA"/>
</dbReference>
<keyword evidence="1 3" id="KW-0117">Actin capping</keyword>
<dbReference type="PANTHER" id="PTHR10653:SF0">
    <property type="entry name" value="F-ACTIN-CAPPING PROTEIN SUBUNIT ALPHA"/>
    <property type="match status" value="1"/>
</dbReference>
<evidence type="ECO:0000313" key="4">
    <source>
        <dbReference type="EMBL" id="OEU20667.1"/>
    </source>
</evidence>
<evidence type="ECO:0000256" key="3">
    <source>
        <dbReference type="RuleBase" id="RU365077"/>
    </source>
</evidence>
<keyword evidence="5" id="KW-1185">Reference proteome</keyword>
<organism evidence="4 5">
    <name type="scientific">Fragilariopsis cylindrus CCMP1102</name>
    <dbReference type="NCBI Taxonomy" id="635003"/>
    <lineage>
        <taxon>Eukaryota</taxon>
        <taxon>Sar</taxon>
        <taxon>Stramenopiles</taxon>
        <taxon>Ochrophyta</taxon>
        <taxon>Bacillariophyta</taxon>
        <taxon>Bacillariophyceae</taxon>
        <taxon>Bacillariophycidae</taxon>
        <taxon>Bacillariales</taxon>
        <taxon>Bacillariaceae</taxon>
        <taxon>Fragilariopsis</taxon>
    </lineage>
</organism>
<dbReference type="GO" id="GO:0051016">
    <property type="term" value="P:barbed-end actin filament capping"/>
    <property type="evidence" value="ECO:0007669"/>
    <property type="project" value="UniProtKB-UniRule"/>
</dbReference>
<keyword evidence="2 3" id="KW-0009">Actin-binding</keyword>
<dbReference type="Gene3D" id="3.90.1150.210">
    <property type="entry name" value="F-actin capping protein, beta subunit"/>
    <property type="match status" value="1"/>
</dbReference>
<comment type="similarity">
    <text evidence="3">Belongs to the F-actin-capping protein alpha subunit family.</text>
</comment>
<dbReference type="KEGG" id="fcy:FRACYDRAFT_234298"/>
<accession>A0A1E7FRB5</accession>
<name>A0A1E7FRB5_9STRA</name>
<evidence type="ECO:0000256" key="2">
    <source>
        <dbReference type="ARBA" id="ARBA00023203"/>
    </source>
</evidence>
<evidence type="ECO:0000313" key="5">
    <source>
        <dbReference type="Proteomes" id="UP000095751"/>
    </source>
</evidence>
<dbReference type="GO" id="GO:0030036">
    <property type="term" value="P:actin cytoskeleton organization"/>
    <property type="evidence" value="ECO:0007669"/>
    <property type="project" value="TreeGrafter"/>
</dbReference>
<sequence length="259" mass="28864">MSDEEAAKKILRAAAPGQVDDVAENIKKLGNQTISGSDSWLTEVQDELKELQCIDDANISDELELDHPIAKPLHEKLKQYQNANFLSKPGVSAARIAMTTDKNNSSQLLVHTYAEKIDTPNQYSGCWTATWTIDKVELGVGEISGHVVVHSCAYEDGNVQLKITKEFPRITVGKEASCKSDEEPSLEDGIVQQITKWEMIILEILASMKDSVTSDHLKSIRRILPITKQKMNWDANAHRSVKTLMETAPDTRSKVKYNS</sequence>
<dbReference type="InterPro" id="IPR042276">
    <property type="entry name" value="CapZ_alpha/beta_2"/>
</dbReference>
<reference evidence="4 5" key="1">
    <citation type="submission" date="2016-09" db="EMBL/GenBank/DDBJ databases">
        <title>Extensive genetic diversity and differential bi-allelic expression allows diatom success in the polar Southern Ocean.</title>
        <authorList>
            <consortium name="DOE Joint Genome Institute"/>
            <person name="Mock T."/>
            <person name="Otillar R.P."/>
            <person name="Strauss J."/>
            <person name="Dupont C."/>
            <person name="Frickenhaus S."/>
            <person name="Maumus F."/>
            <person name="Mcmullan M."/>
            <person name="Sanges R."/>
            <person name="Schmutz J."/>
            <person name="Toseland A."/>
            <person name="Valas R."/>
            <person name="Veluchamy A."/>
            <person name="Ward B.J."/>
            <person name="Allen A."/>
            <person name="Barry K."/>
            <person name="Falciatore A."/>
            <person name="Ferrante M."/>
            <person name="Fortunato A.E."/>
            <person name="Gloeckner G."/>
            <person name="Gruber A."/>
            <person name="Hipkin R."/>
            <person name="Janech M."/>
            <person name="Kroth P."/>
            <person name="Leese F."/>
            <person name="Lindquist E."/>
            <person name="Lyon B.R."/>
            <person name="Martin J."/>
            <person name="Mayer C."/>
            <person name="Parker M."/>
            <person name="Quesneville H."/>
            <person name="Raymond J."/>
            <person name="Uhlig C."/>
            <person name="Valentin K.U."/>
            <person name="Worden A.Z."/>
            <person name="Armbrust E.V."/>
            <person name="Bowler C."/>
            <person name="Green B."/>
            <person name="Moulton V."/>
            <person name="Van Oosterhout C."/>
            <person name="Grigoriev I."/>
        </authorList>
    </citation>
    <scope>NUCLEOTIDE SEQUENCE [LARGE SCALE GENOMIC DNA]</scope>
    <source>
        <strain evidence="4 5">CCMP1102</strain>
    </source>
</reference>
<proteinExistence type="inferred from homology"/>
<dbReference type="InParanoid" id="A0A1E7FRB5"/>
<comment type="function">
    <text evidence="3">F-actin-capping proteins bind in a Ca(2+)-independent manner to the fast growing ends of actin filaments (barbed end) thereby blocking the exchange of subunits at these ends. Unlike other capping proteins (such as gelsolin and severin), these proteins do not sever actin filaments.</text>
</comment>
<dbReference type="PANTHER" id="PTHR10653">
    <property type="entry name" value="F-ACTIN-CAPPING PROTEIN SUBUNIT ALPHA"/>
    <property type="match status" value="1"/>
</dbReference>
<comment type="subunit">
    <text evidence="3">Heterodimer of an alpha and a beta subunit.</text>
</comment>
<dbReference type="GO" id="GO:0030863">
    <property type="term" value="C:cortical cytoskeleton"/>
    <property type="evidence" value="ECO:0007669"/>
    <property type="project" value="TreeGrafter"/>
</dbReference>
<protein>
    <recommendedName>
        <fullName evidence="3">F-actin-capping protein subunit alpha</fullName>
    </recommendedName>
</protein>
<gene>
    <name evidence="4" type="ORF">FRACYDRAFT_234298</name>
</gene>
<evidence type="ECO:0000256" key="1">
    <source>
        <dbReference type="ARBA" id="ARBA00022467"/>
    </source>
</evidence>
<dbReference type="AlphaFoldDB" id="A0A1E7FRB5"/>
<dbReference type="Pfam" id="PF01267">
    <property type="entry name" value="F-actin_cap_A"/>
    <property type="match status" value="1"/>
</dbReference>
<dbReference type="InterPro" id="IPR002189">
    <property type="entry name" value="CapZ_alpha"/>
</dbReference>
<dbReference type="InterPro" id="IPR037282">
    <property type="entry name" value="CapZ_alpha/beta"/>
</dbReference>
<dbReference type="GO" id="GO:0008290">
    <property type="term" value="C:F-actin capping protein complex"/>
    <property type="evidence" value="ECO:0007669"/>
    <property type="project" value="UniProtKB-UniRule"/>
</dbReference>
<dbReference type="OrthoDB" id="47962at2759"/>